<evidence type="ECO:0000313" key="2">
    <source>
        <dbReference type="Proteomes" id="UP000294947"/>
    </source>
</evidence>
<dbReference type="AlphaFoldDB" id="A0A4R4YCP2"/>
<reference evidence="1 2" key="1">
    <citation type="submission" date="2019-03" db="EMBL/GenBank/DDBJ databases">
        <title>Draft genome sequences of novel Actinobacteria.</title>
        <authorList>
            <person name="Sahin N."/>
            <person name="Ay H."/>
            <person name="Saygin H."/>
        </authorList>
    </citation>
    <scope>NUCLEOTIDE SEQUENCE [LARGE SCALE GENOMIC DNA]</scope>
    <source>
        <strain evidence="1 2">7K502</strain>
    </source>
</reference>
<proteinExistence type="predicted"/>
<protein>
    <submittedName>
        <fullName evidence="1">Uncharacterized protein</fullName>
    </submittedName>
</protein>
<sequence length="121" mass="13248">MQDTAVLFDQFSNKLLDMRDHITEAYKIAILLIGNTAAEIIAVTGGLLNKIGELFGVADEVLQALANFVRQLTSTAERVLQLMADFRRSGVTIAQVAADLKIPEPLPEAAADARDWKVRPK</sequence>
<accession>A0A4R4YCP2</accession>
<comment type="caution">
    <text evidence="1">The sequence shown here is derived from an EMBL/GenBank/DDBJ whole genome shotgun (WGS) entry which is preliminary data.</text>
</comment>
<name>A0A4R4YCP2_9PSEU</name>
<evidence type="ECO:0000313" key="1">
    <source>
        <dbReference type="EMBL" id="TDD41644.1"/>
    </source>
</evidence>
<keyword evidence="2" id="KW-1185">Reference proteome</keyword>
<gene>
    <name evidence="1" type="ORF">E1288_32060</name>
</gene>
<dbReference type="Proteomes" id="UP000294947">
    <property type="component" value="Unassembled WGS sequence"/>
</dbReference>
<dbReference type="EMBL" id="SMKW01000056">
    <property type="protein sequence ID" value="TDD41644.1"/>
    <property type="molecule type" value="Genomic_DNA"/>
</dbReference>
<organism evidence="1 2">
    <name type="scientific">Saccharopolyspora elongata</name>
    <dbReference type="NCBI Taxonomy" id="2530387"/>
    <lineage>
        <taxon>Bacteria</taxon>
        <taxon>Bacillati</taxon>
        <taxon>Actinomycetota</taxon>
        <taxon>Actinomycetes</taxon>
        <taxon>Pseudonocardiales</taxon>
        <taxon>Pseudonocardiaceae</taxon>
        <taxon>Saccharopolyspora</taxon>
    </lineage>
</organism>